<organism evidence="1 2">
    <name type="scientific">Rhizobium indicum</name>
    <dbReference type="NCBI Taxonomy" id="2583231"/>
    <lineage>
        <taxon>Bacteria</taxon>
        <taxon>Pseudomonadati</taxon>
        <taxon>Pseudomonadota</taxon>
        <taxon>Alphaproteobacteria</taxon>
        <taxon>Hyphomicrobiales</taxon>
        <taxon>Rhizobiaceae</taxon>
        <taxon>Rhizobium/Agrobacterium group</taxon>
        <taxon>Rhizobium</taxon>
    </lineage>
</organism>
<dbReference type="EMBL" id="CP054021">
    <property type="protein sequence ID" value="QKK18661.1"/>
    <property type="molecule type" value="Genomic_DNA"/>
</dbReference>
<evidence type="ECO:0000313" key="1">
    <source>
        <dbReference type="EMBL" id="QKK18661.1"/>
    </source>
</evidence>
<gene>
    <name evidence="1" type="ORF">FFM53_020345</name>
</gene>
<dbReference type="Proteomes" id="UP000305673">
    <property type="component" value="Chromosome"/>
</dbReference>
<name>A0ABX6PJB3_9HYPH</name>
<proteinExistence type="predicted"/>
<evidence type="ECO:0000313" key="2">
    <source>
        <dbReference type="Proteomes" id="UP000305673"/>
    </source>
</evidence>
<accession>A0ABX6PJB3</accession>
<dbReference type="RefSeq" id="WP_138387011.1">
    <property type="nucleotide sequence ID" value="NZ_CP054021.1"/>
</dbReference>
<protein>
    <submittedName>
        <fullName evidence="1">Uncharacterized protein</fullName>
    </submittedName>
</protein>
<keyword evidence="2" id="KW-1185">Reference proteome</keyword>
<sequence>MADEARLFLNVYLIYNRLGEGDPIMQAKALGLALSVALAGCQTQETSGHWVDVPPVAGADYAVQMQNTVGHDLDDKQNRERVALDYKKTQCPSARVVKEAVSGTGTSDGRPTRIYTVYVKC</sequence>
<reference evidence="1 2" key="1">
    <citation type="submission" date="2020-05" db="EMBL/GenBank/DDBJ databases">
        <title>Genome sequences of pea root nodulating Rhizobium spp.</title>
        <authorList>
            <person name="Rahi P."/>
        </authorList>
    </citation>
    <scope>NUCLEOTIDE SEQUENCE [LARGE SCALE GENOMIC DNA]</scope>
    <source>
        <strain evidence="2">JKLM 12A2</strain>
    </source>
</reference>